<dbReference type="InterPro" id="IPR036259">
    <property type="entry name" value="MFS_trans_sf"/>
</dbReference>
<dbReference type="Proteomes" id="UP000198864">
    <property type="component" value="Unassembled WGS sequence"/>
</dbReference>
<proteinExistence type="predicted"/>
<gene>
    <name evidence="3" type="ORF">GA0070561_2345</name>
</gene>
<dbReference type="AlphaFoldDB" id="A0A1C4W3D0"/>
<feature type="transmembrane region" description="Helical" evidence="2">
    <location>
        <begin position="77"/>
        <end position="95"/>
    </location>
</feature>
<protein>
    <submittedName>
        <fullName evidence="3">Uncharacterized protein</fullName>
    </submittedName>
</protein>
<feature type="transmembrane region" description="Helical" evidence="2">
    <location>
        <begin position="36"/>
        <end position="56"/>
    </location>
</feature>
<feature type="transmembrane region" description="Helical" evidence="2">
    <location>
        <begin position="12"/>
        <end position="30"/>
    </location>
</feature>
<evidence type="ECO:0000256" key="2">
    <source>
        <dbReference type="SAM" id="Phobius"/>
    </source>
</evidence>
<feature type="region of interest" description="Disordered" evidence="1">
    <location>
        <begin position="137"/>
        <end position="162"/>
    </location>
</feature>
<keyword evidence="2" id="KW-1133">Transmembrane helix</keyword>
<dbReference type="STRING" id="285676.GA0070561_2345"/>
<keyword evidence="2" id="KW-0812">Transmembrane</keyword>
<organism evidence="3 4">
    <name type="scientific">Micromonospora saelicesensis</name>
    <dbReference type="NCBI Taxonomy" id="285676"/>
    <lineage>
        <taxon>Bacteria</taxon>
        <taxon>Bacillati</taxon>
        <taxon>Actinomycetota</taxon>
        <taxon>Actinomycetes</taxon>
        <taxon>Micromonosporales</taxon>
        <taxon>Micromonosporaceae</taxon>
        <taxon>Micromonospora</taxon>
    </lineage>
</organism>
<dbReference type="Gene3D" id="1.20.1250.20">
    <property type="entry name" value="MFS general substrate transporter like domains"/>
    <property type="match status" value="1"/>
</dbReference>
<dbReference type="SUPFAM" id="SSF103473">
    <property type="entry name" value="MFS general substrate transporter"/>
    <property type="match status" value="1"/>
</dbReference>
<evidence type="ECO:0000256" key="1">
    <source>
        <dbReference type="SAM" id="MobiDB-lite"/>
    </source>
</evidence>
<evidence type="ECO:0000313" key="3">
    <source>
        <dbReference type="EMBL" id="SCE90746.1"/>
    </source>
</evidence>
<feature type="transmembrane region" description="Helical" evidence="2">
    <location>
        <begin position="101"/>
        <end position="122"/>
    </location>
</feature>
<dbReference type="EMBL" id="FMCR01000002">
    <property type="protein sequence ID" value="SCE90746.1"/>
    <property type="molecule type" value="Genomic_DNA"/>
</dbReference>
<evidence type="ECO:0000313" key="4">
    <source>
        <dbReference type="Proteomes" id="UP000198864"/>
    </source>
</evidence>
<sequence length="162" mass="16748">MPTRLSKGLGAGRSVLAVGAAVAPASLALLLTGRPIPGLIAALAWAMVIFKLRQVVLMSFRQHVTPPRLLGRVNGTLRVVFSGALTLGAATAALVGGPRAAMWAACAALALVWLPILCSPIWQAGGAVSGFDDQGWNGNGDSSAAQEPNWRNQGTSIDARQR</sequence>
<accession>A0A1C4W3D0</accession>
<name>A0A1C4W3D0_9ACTN</name>
<feature type="compositionally biased region" description="Polar residues" evidence="1">
    <location>
        <begin position="139"/>
        <end position="162"/>
    </location>
</feature>
<reference evidence="3 4" key="1">
    <citation type="submission" date="2016-06" db="EMBL/GenBank/DDBJ databases">
        <authorList>
            <person name="Kjaerup R.B."/>
            <person name="Dalgaard T.S."/>
            <person name="Juul-Madsen H.R."/>
        </authorList>
    </citation>
    <scope>NUCLEOTIDE SEQUENCE [LARGE SCALE GENOMIC DNA]</scope>
    <source>
        <strain evidence="3 4">DSM 44871</strain>
    </source>
</reference>
<keyword evidence="2" id="KW-0472">Membrane</keyword>